<evidence type="ECO:0000313" key="1">
    <source>
        <dbReference type="EnsemblProtists" id="HpaP808570"/>
    </source>
</evidence>
<dbReference type="EnsemblProtists" id="HpaT808570">
    <property type="protein sequence ID" value="HpaP808570"/>
    <property type="gene ID" value="HpaG808570"/>
</dbReference>
<sequence>MIILYMIVAADPRRMILRNIPHGKNARKDRGEAQEIRRQVDQVSTLSGDARLWQTKTTLLHLPKQPWSCGDLHKIDPPYTILFNIDSSPLTRVQLSVRDAHEV</sequence>
<proteinExistence type="predicted"/>
<keyword evidence="2" id="KW-1185">Reference proteome</keyword>
<dbReference type="AlphaFoldDB" id="M4BQ81"/>
<dbReference type="InParanoid" id="M4BQ81"/>
<name>M4BQ81_HYAAE</name>
<protein>
    <submittedName>
        <fullName evidence="1">Uncharacterized protein</fullName>
    </submittedName>
</protein>
<accession>M4BQ81</accession>
<dbReference type="VEuPathDB" id="FungiDB:HpaG808570"/>
<reference evidence="1" key="2">
    <citation type="submission" date="2015-06" db="UniProtKB">
        <authorList>
            <consortium name="EnsemblProtists"/>
        </authorList>
    </citation>
    <scope>IDENTIFICATION</scope>
    <source>
        <strain evidence="1">Emoy2</strain>
    </source>
</reference>
<dbReference type="EMBL" id="JH598554">
    <property type="status" value="NOT_ANNOTATED_CDS"/>
    <property type="molecule type" value="Genomic_DNA"/>
</dbReference>
<organism evidence="1 2">
    <name type="scientific">Hyaloperonospora arabidopsidis (strain Emoy2)</name>
    <name type="common">Downy mildew agent</name>
    <name type="synonym">Peronospora arabidopsidis</name>
    <dbReference type="NCBI Taxonomy" id="559515"/>
    <lineage>
        <taxon>Eukaryota</taxon>
        <taxon>Sar</taxon>
        <taxon>Stramenopiles</taxon>
        <taxon>Oomycota</taxon>
        <taxon>Peronosporomycetes</taxon>
        <taxon>Peronosporales</taxon>
        <taxon>Peronosporaceae</taxon>
        <taxon>Hyaloperonospora</taxon>
    </lineage>
</organism>
<dbReference type="HOGENOM" id="CLU_2269017_0_0_1"/>
<reference evidence="2" key="1">
    <citation type="journal article" date="2010" name="Science">
        <title>Signatures of adaptation to obligate biotrophy in the Hyaloperonospora arabidopsidis genome.</title>
        <authorList>
            <person name="Baxter L."/>
            <person name="Tripathy S."/>
            <person name="Ishaque N."/>
            <person name="Boot N."/>
            <person name="Cabral A."/>
            <person name="Kemen E."/>
            <person name="Thines M."/>
            <person name="Ah-Fong A."/>
            <person name="Anderson R."/>
            <person name="Badejoko W."/>
            <person name="Bittner-Eddy P."/>
            <person name="Boore J.L."/>
            <person name="Chibucos M.C."/>
            <person name="Coates M."/>
            <person name="Dehal P."/>
            <person name="Delehaunty K."/>
            <person name="Dong S."/>
            <person name="Downton P."/>
            <person name="Dumas B."/>
            <person name="Fabro G."/>
            <person name="Fronick C."/>
            <person name="Fuerstenberg S.I."/>
            <person name="Fulton L."/>
            <person name="Gaulin E."/>
            <person name="Govers F."/>
            <person name="Hughes L."/>
            <person name="Humphray S."/>
            <person name="Jiang R.H."/>
            <person name="Judelson H."/>
            <person name="Kamoun S."/>
            <person name="Kyung K."/>
            <person name="Meijer H."/>
            <person name="Minx P."/>
            <person name="Morris P."/>
            <person name="Nelson J."/>
            <person name="Phuntumart V."/>
            <person name="Qutob D."/>
            <person name="Rehmany A."/>
            <person name="Rougon-Cardoso A."/>
            <person name="Ryden P."/>
            <person name="Torto-Alalibo T."/>
            <person name="Studholme D."/>
            <person name="Wang Y."/>
            <person name="Win J."/>
            <person name="Wood J."/>
            <person name="Clifton S.W."/>
            <person name="Rogers J."/>
            <person name="Van den Ackerveken G."/>
            <person name="Jones J.D."/>
            <person name="McDowell J.M."/>
            <person name="Beynon J."/>
            <person name="Tyler B.M."/>
        </authorList>
    </citation>
    <scope>NUCLEOTIDE SEQUENCE [LARGE SCALE GENOMIC DNA]</scope>
    <source>
        <strain evidence="2">Emoy2</strain>
    </source>
</reference>
<evidence type="ECO:0000313" key="2">
    <source>
        <dbReference type="Proteomes" id="UP000011713"/>
    </source>
</evidence>
<dbReference type="Proteomes" id="UP000011713">
    <property type="component" value="Unassembled WGS sequence"/>
</dbReference>